<dbReference type="InterPro" id="IPR000073">
    <property type="entry name" value="AB_hydrolase_1"/>
</dbReference>
<dbReference type="RefSeq" id="WP_275810844.1">
    <property type="nucleotide sequence ID" value="NZ_BAAANM010000019.1"/>
</dbReference>
<reference evidence="2 3" key="1">
    <citation type="submission" date="2023-03" db="EMBL/GenBank/DDBJ databases">
        <title>Draft genome sequence of type strain Streptomyces ferralitis JCM 14344.</title>
        <authorList>
            <person name="Klaysubun C."/>
            <person name="Duangmal K."/>
        </authorList>
    </citation>
    <scope>NUCLEOTIDE SEQUENCE [LARGE SCALE GENOMIC DNA]</scope>
    <source>
        <strain evidence="2 3">JCM 14344</strain>
    </source>
</reference>
<dbReference type="PANTHER" id="PTHR43798">
    <property type="entry name" value="MONOACYLGLYCEROL LIPASE"/>
    <property type="match status" value="1"/>
</dbReference>
<dbReference type="InterPro" id="IPR050266">
    <property type="entry name" value="AB_hydrolase_sf"/>
</dbReference>
<name>A0ABT5YWE8_9ACTN</name>
<protein>
    <submittedName>
        <fullName evidence="2">Alpha/beta hydrolase</fullName>
    </submittedName>
</protein>
<evidence type="ECO:0000259" key="1">
    <source>
        <dbReference type="Pfam" id="PF12697"/>
    </source>
</evidence>
<organism evidence="2 3">
    <name type="scientific">Streptantibioticus ferralitis</name>
    <dbReference type="NCBI Taxonomy" id="236510"/>
    <lineage>
        <taxon>Bacteria</taxon>
        <taxon>Bacillati</taxon>
        <taxon>Actinomycetota</taxon>
        <taxon>Actinomycetes</taxon>
        <taxon>Kitasatosporales</taxon>
        <taxon>Streptomycetaceae</taxon>
        <taxon>Streptantibioticus</taxon>
    </lineage>
</organism>
<dbReference type="PANTHER" id="PTHR43798:SF33">
    <property type="entry name" value="HYDROLASE, PUTATIVE (AFU_ORTHOLOGUE AFUA_2G14860)-RELATED"/>
    <property type="match status" value="1"/>
</dbReference>
<dbReference type="Gene3D" id="3.40.50.1820">
    <property type="entry name" value="alpha/beta hydrolase"/>
    <property type="match status" value="1"/>
</dbReference>
<dbReference type="GO" id="GO:0016787">
    <property type="term" value="F:hydrolase activity"/>
    <property type="evidence" value="ECO:0007669"/>
    <property type="project" value="UniProtKB-KW"/>
</dbReference>
<accession>A0ABT5YWE8</accession>
<comment type="caution">
    <text evidence="2">The sequence shown here is derived from an EMBL/GenBank/DDBJ whole genome shotgun (WGS) entry which is preliminary data.</text>
</comment>
<dbReference type="EMBL" id="JARHTQ010000004">
    <property type="protein sequence ID" value="MDF2255774.1"/>
    <property type="molecule type" value="Genomic_DNA"/>
</dbReference>
<sequence>MSPVRSPALPLPPPSRPPGRFIRVRGRAVHVVLSGPPNAPVVLLSSGLGGSWLGWQPVLPLLRGHCRLVSVDRPGLGRSAPAPEPPTLAGRTRWTAEVLDALGVGGPVTVVGHSLGGLYAEAFARVLPGRTSAVVLVEAAAEAEVGPPLRWPGARARMAHTAGEAFRWAGLSQIVAPGLRRLGVRTQSLRGRDQADVGDAYRGAYGAGHCLTAALVERVLFRDLVAELDALRHRFAFPPVPLRVVSGPCGDPRPHRALAAISPCGTHTAVDGTRHLVPVDRPDAIADAVRAVLAPASPGEPVSLTPRT</sequence>
<feature type="domain" description="AB hydrolase-1" evidence="1">
    <location>
        <begin position="42"/>
        <end position="288"/>
    </location>
</feature>
<dbReference type="SUPFAM" id="SSF53474">
    <property type="entry name" value="alpha/beta-Hydrolases"/>
    <property type="match status" value="1"/>
</dbReference>
<keyword evidence="2" id="KW-0378">Hydrolase</keyword>
<gene>
    <name evidence="2" type="ORF">P2L57_08560</name>
</gene>
<keyword evidence="3" id="KW-1185">Reference proteome</keyword>
<dbReference type="Pfam" id="PF12697">
    <property type="entry name" value="Abhydrolase_6"/>
    <property type="match status" value="1"/>
</dbReference>
<dbReference type="Proteomes" id="UP001220022">
    <property type="component" value="Unassembled WGS sequence"/>
</dbReference>
<evidence type="ECO:0000313" key="2">
    <source>
        <dbReference type="EMBL" id="MDF2255774.1"/>
    </source>
</evidence>
<evidence type="ECO:0000313" key="3">
    <source>
        <dbReference type="Proteomes" id="UP001220022"/>
    </source>
</evidence>
<dbReference type="InterPro" id="IPR029058">
    <property type="entry name" value="AB_hydrolase_fold"/>
</dbReference>
<proteinExistence type="predicted"/>